<dbReference type="Proteomes" id="UP000186795">
    <property type="component" value="Unassembled WGS sequence"/>
</dbReference>
<reference evidence="3" key="1">
    <citation type="submission" date="2017-01" db="EMBL/GenBank/DDBJ databases">
        <authorList>
            <person name="Varghese N."/>
            <person name="Submissions S."/>
        </authorList>
    </citation>
    <scope>NUCLEOTIDE SEQUENCE [LARGE SCALE GENOMIC DNA]</scope>
    <source>
        <strain evidence="3">DSM 45196</strain>
    </source>
</reference>
<name>A0A1N7MWT3_9BACL</name>
<keyword evidence="1" id="KW-0812">Transmembrane</keyword>
<feature type="transmembrane region" description="Helical" evidence="1">
    <location>
        <begin position="12"/>
        <end position="35"/>
    </location>
</feature>
<feature type="transmembrane region" description="Helical" evidence="1">
    <location>
        <begin position="73"/>
        <end position="92"/>
    </location>
</feature>
<organism evidence="2 3">
    <name type="scientific">Kroppenstedtia eburnea</name>
    <dbReference type="NCBI Taxonomy" id="714067"/>
    <lineage>
        <taxon>Bacteria</taxon>
        <taxon>Bacillati</taxon>
        <taxon>Bacillota</taxon>
        <taxon>Bacilli</taxon>
        <taxon>Bacillales</taxon>
        <taxon>Thermoactinomycetaceae</taxon>
        <taxon>Kroppenstedtia</taxon>
    </lineage>
</organism>
<keyword evidence="3" id="KW-1185">Reference proteome</keyword>
<feature type="transmembrane region" description="Helical" evidence="1">
    <location>
        <begin position="41"/>
        <end position="66"/>
    </location>
</feature>
<evidence type="ECO:0000256" key="1">
    <source>
        <dbReference type="SAM" id="Phobius"/>
    </source>
</evidence>
<evidence type="ECO:0000313" key="2">
    <source>
        <dbReference type="EMBL" id="SIS90614.1"/>
    </source>
</evidence>
<dbReference type="AlphaFoldDB" id="A0A1N7MWT3"/>
<feature type="transmembrane region" description="Helical" evidence="1">
    <location>
        <begin position="137"/>
        <end position="156"/>
    </location>
</feature>
<protein>
    <submittedName>
        <fullName evidence="2">Uncharacterized protein</fullName>
    </submittedName>
</protein>
<sequence>MNRRRVWLDNFVGALIINVISMVFVGLSGSVAASFPTESEFWWTSFKLTLLLIAVGSVIGAVFQIYTNLILDYISKLIVINIFLFYMMVIAWRSAGESMVFGIILFTLYAVCIYVGIRYREFVQQESFRPKTKIGKAIVSIGVLSSGGAGFTGYNIGRSEGGRIFSGGFISCTRLSINFILQLGVKADRGSSGGTKTATVVKGGRSKWWGKCCREPASESSLPS</sequence>
<keyword evidence="1" id="KW-0472">Membrane</keyword>
<accession>A0A1N7MWT3</accession>
<feature type="transmembrane region" description="Helical" evidence="1">
    <location>
        <begin position="98"/>
        <end position="117"/>
    </location>
</feature>
<gene>
    <name evidence="2" type="ORF">SAMN05421790_107106</name>
</gene>
<evidence type="ECO:0000313" key="3">
    <source>
        <dbReference type="Proteomes" id="UP000186795"/>
    </source>
</evidence>
<dbReference type="EMBL" id="FTOD01000007">
    <property type="protein sequence ID" value="SIS90614.1"/>
    <property type="molecule type" value="Genomic_DNA"/>
</dbReference>
<keyword evidence="1" id="KW-1133">Transmembrane helix</keyword>
<proteinExistence type="predicted"/>